<dbReference type="InterPro" id="IPR027417">
    <property type="entry name" value="P-loop_NTPase"/>
</dbReference>
<name>A0A6N7IQ69_9FIRM</name>
<evidence type="ECO:0000313" key="8">
    <source>
        <dbReference type="EMBL" id="MQL51707.1"/>
    </source>
</evidence>
<evidence type="ECO:0000256" key="5">
    <source>
        <dbReference type="ARBA" id="ARBA00023163"/>
    </source>
</evidence>
<dbReference type="PROSITE" id="PS50045">
    <property type="entry name" value="SIGMA54_INTERACT_4"/>
    <property type="match status" value="1"/>
</dbReference>
<dbReference type="Pfam" id="PF25601">
    <property type="entry name" value="AAA_lid_14"/>
    <property type="match status" value="1"/>
</dbReference>
<dbReference type="PROSITE" id="PS00676">
    <property type="entry name" value="SIGMA54_INTERACT_2"/>
    <property type="match status" value="1"/>
</dbReference>
<gene>
    <name evidence="8" type="ORF">GFC01_05405</name>
</gene>
<dbReference type="PROSITE" id="PS50112">
    <property type="entry name" value="PAS"/>
    <property type="match status" value="1"/>
</dbReference>
<feature type="domain" description="Sigma-54 factor interaction" evidence="6">
    <location>
        <begin position="279"/>
        <end position="509"/>
    </location>
</feature>
<proteinExistence type="predicted"/>
<dbReference type="InterPro" id="IPR035965">
    <property type="entry name" value="PAS-like_dom_sf"/>
</dbReference>
<dbReference type="RefSeq" id="WP_152945634.1">
    <property type="nucleotide sequence ID" value="NZ_WHYR01000010.1"/>
</dbReference>
<evidence type="ECO:0000256" key="3">
    <source>
        <dbReference type="ARBA" id="ARBA00023015"/>
    </source>
</evidence>
<dbReference type="SUPFAM" id="SSF52540">
    <property type="entry name" value="P-loop containing nucleoside triphosphate hydrolases"/>
    <property type="match status" value="1"/>
</dbReference>
<evidence type="ECO:0000256" key="4">
    <source>
        <dbReference type="ARBA" id="ARBA00023125"/>
    </source>
</evidence>
<dbReference type="InterPro" id="IPR003593">
    <property type="entry name" value="AAA+_ATPase"/>
</dbReference>
<dbReference type="Gene3D" id="1.10.10.60">
    <property type="entry name" value="Homeodomain-like"/>
    <property type="match status" value="1"/>
</dbReference>
<dbReference type="Gene3D" id="3.30.450.20">
    <property type="entry name" value="PAS domain"/>
    <property type="match status" value="1"/>
</dbReference>
<comment type="caution">
    <text evidence="8">The sequence shown here is derived from an EMBL/GenBank/DDBJ whole genome shotgun (WGS) entry which is preliminary data.</text>
</comment>
<dbReference type="OrthoDB" id="9803970at2"/>
<dbReference type="InterPro" id="IPR009057">
    <property type="entry name" value="Homeodomain-like_sf"/>
</dbReference>
<dbReference type="PANTHER" id="PTHR32071:SF57">
    <property type="entry name" value="C4-DICARBOXYLATE TRANSPORT TRANSCRIPTIONAL REGULATORY PROTEIN DCTD"/>
    <property type="match status" value="1"/>
</dbReference>
<evidence type="ECO:0000256" key="1">
    <source>
        <dbReference type="ARBA" id="ARBA00022741"/>
    </source>
</evidence>
<dbReference type="Gene3D" id="3.40.50.300">
    <property type="entry name" value="P-loop containing nucleotide triphosphate hydrolases"/>
    <property type="match status" value="1"/>
</dbReference>
<dbReference type="NCBIfam" id="TIGR00229">
    <property type="entry name" value="sensory_box"/>
    <property type="match status" value="1"/>
</dbReference>
<dbReference type="InterPro" id="IPR002078">
    <property type="entry name" value="Sigma_54_int"/>
</dbReference>
<dbReference type="Gene3D" id="3.30.450.40">
    <property type="match status" value="1"/>
</dbReference>
<evidence type="ECO:0000259" key="6">
    <source>
        <dbReference type="PROSITE" id="PS50045"/>
    </source>
</evidence>
<dbReference type="AlphaFoldDB" id="A0A6N7IQ69"/>
<dbReference type="InterPro" id="IPR025944">
    <property type="entry name" value="Sigma_54_int_dom_CS"/>
</dbReference>
<dbReference type="Gene3D" id="1.10.8.60">
    <property type="match status" value="1"/>
</dbReference>
<dbReference type="EMBL" id="WHYR01000010">
    <property type="protein sequence ID" value="MQL51707.1"/>
    <property type="molecule type" value="Genomic_DNA"/>
</dbReference>
<keyword evidence="3" id="KW-0805">Transcription regulation</keyword>
<keyword evidence="5" id="KW-0804">Transcription</keyword>
<dbReference type="InterPro" id="IPR000014">
    <property type="entry name" value="PAS"/>
</dbReference>
<protein>
    <submittedName>
        <fullName evidence="8">PAS domain-containing protein</fullName>
    </submittedName>
</protein>
<dbReference type="CDD" id="cd00009">
    <property type="entry name" value="AAA"/>
    <property type="match status" value="1"/>
</dbReference>
<keyword evidence="9" id="KW-1185">Reference proteome</keyword>
<dbReference type="GO" id="GO:0006355">
    <property type="term" value="P:regulation of DNA-templated transcription"/>
    <property type="evidence" value="ECO:0007669"/>
    <property type="project" value="InterPro"/>
</dbReference>
<evidence type="ECO:0000256" key="2">
    <source>
        <dbReference type="ARBA" id="ARBA00022840"/>
    </source>
</evidence>
<dbReference type="SMART" id="SM00382">
    <property type="entry name" value="AAA"/>
    <property type="match status" value="1"/>
</dbReference>
<dbReference type="FunFam" id="3.40.50.300:FF:000006">
    <property type="entry name" value="DNA-binding transcriptional regulator NtrC"/>
    <property type="match status" value="1"/>
</dbReference>
<dbReference type="PROSITE" id="PS00688">
    <property type="entry name" value="SIGMA54_INTERACT_3"/>
    <property type="match status" value="1"/>
</dbReference>
<keyword evidence="4" id="KW-0238">DNA-binding</keyword>
<dbReference type="SMART" id="SM00091">
    <property type="entry name" value="PAS"/>
    <property type="match status" value="1"/>
</dbReference>
<keyword evidence="1" id="KW-0547">Nucleotide-binding</keyword>
<dbReference type="SUPFAM" id="SSF46689">
    <property type="entry name" value="Homeodomain-like"/>
    <property type="match status" value="1"/>
</dbReference>
<dbReference type="SUPFAM" id="SSF55785">
    <property type="entry name" value="PYP-like sensor domain (PAS domain)"/>
    <property type="match status" value="1"/>
</dbReference>
<dbReference type="Pfam" id="PF00158">
    <property type="entry name" value="Sigma54_activat"/>
    <property type="match status" value="1"/>
</dbReference>
<evidence type="ECO:0000313" key="9">
    <source>
        <dbReference type="Proteomes" id="UP000441717"/>
    </source>
</evidence>
<dbReference type="InterPro" id="IPR025943">
    <property type="entry name" value="Sigma_54_int_dom_ATP-bd_2"/>
</dbReference>
<dbReference type="InterPro" id="IPR029016">
    <property type="entry name" value="GAF-like_dom_sf"/>
</dbReference>
<feature type="domain" description="PAS" evidence="7">
    <location>
        <begin position="153"/>
        <end position="197"/>
    </location>
</feature>
<dbReference type="GO" id="GO:0003677">
    <property type="term" value="F:DNA binding"/>
    <property type="evidence" value="ECO:0007669"/>
    <property type="project" value="UniProtKB-KW"/>
</dbReference>
<dbReference type="GO" id="GO:0005524">
    <property type="term" value="F:ATP binding"/>
    <property type="evidence" value="ECO:0007669"/>
    <property type="project" value="UniProtKB-KW"/>
</dbReference>
<evidence type="ECO:0000259" key="7">
    <source>
        <dbReference type="PROSITE" id="PS50112"/>
    </source>
</evidence>
<reference evidence="8 9" key="1">
    <citation type="submission" date="2019-10" db="EMBL/GenBank/DDBJ databases">
        <title>Comparative genomics of sulfur disproportionating microorganisms.</title>
        <authorList>
            <person name="Ward L.M."/>
            <person name="Bertran E."/>
            <person name="Johnston D."/>
        </authorList>
    </citation>
    <scope>NUCLEOTIDE SEQUENCE [LARGE SCALE GENOMIC DNA]</scope>
    <source>
        <strain evidence="8 9">DSM 14055</strain>
    </source>
</reference>
<sequence length="603" mass="66624">MTISRLMKIKDSAQHAAIAIAAALGVEVAVIDTDCILVATSKGYVEGKGAQIHRPYIETVLKEKVIICHNPGNFPLCAGCRFEGNCPEKAEVLCAIDMDGEMIGVITMIAFNNEQRNKLLENTGPLLEFIREMGELLIGKIREREAMERMTEAHRLIETTLDSVNDGIITFDWKGKVTHANKVACRLLGVKSASLVGAFIDNLLPGKNLLETVRSGRTIQRQEYISSGANPVHCLISVKPIYMGEQVTGAVLSLSDFRDVRSVVYEFAGMKGNTTFDAIIGASEQITELKRQAMQIARSDSTILIQAESGTGKELFARAIHSASPRAKGSFVAINCAAIPETLLESELFGYEEGAFTGAKRGGKPGKFELADGGTLFLDEIGDMPLHLQAKLLRVLQERQVERVGGTRNVSIDVRIIAATHQDLETKVQTGEFRSDLFYRLNVIPLIIPPLRERKSDIMVLSKYFLKKYNQKLRKKIQGFTYEAAEVLQQYHWPGNVRELENAIEYAVNVENGTHISATSLPKRVLGLSSKPLCSSTPLAERVKRYELNQIMDALRRYGAGVSGKQMAARELGISVPTLYRKIKNLKGCGEEFIESDKLFSQS</sequence>
<accession>A0A6N7IQ69</accession>
<dbReference type="InterPro" id="IPR058031">
    <property type="entry name" value="AAA_lid_NorR"/>
</dbReference>
<keyword evidence="2" id="KW-0067">ATP-binding</keyword>
<dbReference type="PANTHER" id="PTHR32071">
    <property type="entry name" value="TRANSCRIPTIONAL REGULATORY PROTEIN"/>
    <property type="match status" value="1"/>
</dbReference>
<organism evidence="8 9">
    <name type="scientific">Desulfofundulus thermobenzoicus</name>
    <dbReference type="NCBI Taxonomy" id="29376"/>
    <lineage>
        <taxon>Bacteria</taxon>
        <taxon>Bacillati</taxon>
        <taxon>Bacillota</taxon>
        <taxon>Clostridia</taxon>
        <taxon>Eubacteriales</taxon>
        <taxon>Peptococcaceae</taxon>
        <taxon>Desulfofundulus</taxon>
    </lineage>
</organism>
<dbReference type="Pfam" id="PF13188">
    <property type="entry name" value="PAS_8"/>
    <property type="match status" value="1"/>
</dbReference>
<dbReference type="Proteomes" id="UP000441717">
    <property type="component" value="Unassembled WGS sequence"/>
</dbReference>
<dbReference type="CDD" id="cd00130">
    <property type="entry name" value="PAS"/>
    <property type="match status" value="1"/>
</dbReference>